<name>A0A8B8HQP6_VANTA</name>
<evidence type="ECO:0000256" key="2">
    <source>
        <dbReference type="SAM" id="SignalP"/>
    </source>
</evidence>
<accession>A0A8B8HQP6</accession>
<keyword evidence="3" id="KW-1185">Reference proteome</keyword>
<feature type="signal peptide" evidence="2">
    <location>
        <begin position="1"/>
        <end position="17"/>
    </location>
</feature>
<dbReference type="OrthoDB" id="7490542at2759"/>
<dbReference type="RefSeq" id="XP_026486940.2">
    <property type="nucleotide sequence ID" value="XM_026631155.2"/>
</dbReference>
<feature type="chain" id="PRO_5045625084" evidence="2">
    <location>
        <begin position="18"/>
        <end position="344"/>
    </location>
</feature>
<reference evidence="4" key="1">
    <citation type="submission" date="2025-08" db="UniProtKB">
        <authorList>
            <consortium name="RefSeq"/>
        </authorList>
    </citation>
    <scope>IDENTIFICATION</scope>
    <source>
        <tissue evidence="4">Whole body</tissue>
    </source>
</reference>
<dbReference type="Proteomes" id="UP001652626">
    <property type="component" value="Chromosome 16"/>
</dbReference>
<dbReference type="GeneID" id="113393997"/>
<feature type="compositionally biased region" description="Low complexity" evidence="1">
    <location>
        <begin position="168"/>
        <end position="186"/>
    </location>
</feature>
<keyword evidence="2" id="KW-0732">Signal</keyword>
<sequence>MLVTVILLSITCGIVKSSGFHPVGPAGAAPIVTAASSQYFERTFNRLIAAPVQPFIPVAPAPPIPVAPAPQPIIPVLPLPPARPVVVDAPRTTPVGNPTNALPSQSAPSDPNVAIAVATAHAAAPVATILLPPYPFGLPPSFGFIPQSPQAPPQPTDNPKINRESTTRRTTSTQVTTTERVQEATTPVSSNIDNSFAQALPSNQNVNFKQYLAPAPAPNPRPQKVKTNVEVVPVPLAYIAPPPLDLHHHHHHQHHHHHHQHQALKVVPHIHTFIPKTRIIVRPATSLLRVRTVTIPAGFAKYGPPKMVKKVVKRYPQNIKSRSRDTEPTTFRPVNFPFTKPPRV</sequence>
<dbReference type="AlphaFoldDB" id="A0A8B8HQP6"/>
<organism evidence="3 4">
    <name type="scientific">Vanessa tameamea</name>
    <name type="common">Kamehameha butterfly</name>
    <dbReference type="NCBI Taxonomy" id="334116"/>
    <lineage>
        <taxon>Eukaryota</taxon>
        <taxon>Metazoa</taxon>
        <taxon>Ecdysozoa</taxon>
        <taxon>Arthropoda</taxon>
        <taxon>Hexapoda</taxon>
        <taxon>Insecta</taxon>
        <taxon>Pterygota</taxon>
        <taxon>Neoptera</taxon>
        <taxon>Endopterygota</taxon>
        <taxon>Lepidoptera</taxon>
        <taxon>Glossata</taxon>
        <taxon>Ditrysia</taxon>
        <taxon>Papilionoidea</taxon>
        <taxon>Nymphalidae</taxon>
        <taxon>Nymphalinae</taxon>
        <taxon>Vanessa</taxon>
    </lineage>
</organism>
<protein>
    <submittedName>
        <fullName evidence="4">Uncharacterized protein LOC113393997</fullName>
    </submittedName>
</protein>
<dbReference type="OMA" id="PPYPFGF"/>
<evidence type="ECO:0000313" key="4">
    <source>
        <dbReference type="RefSeq" id="XP_026486940.2"/>
    </source>
</evidence>
<feature type="region of interest" description="Disordered" evidence="1">
    <location>
        <begin position="321"/>
        <end position="344"/>
    </location>
</feature>
<feature type="region of interest" description="Disordered" evidence="1">
    <location>
        <begin position="145"/>
        <end position="186"/>
    </location>
</feature>
<proteinExistence type="predicted"/>
<gene>
    <name evidence="4" type="primary">LOC113393997</name>
</gene>
<evidence type="ECO:0000313" key="3">
    <source>
        <dbReference type="Proteomes" id="UP001652626"/>
    </source>
</evidence>
<evidence type="ECO:0000256" key="1">
    <source>
        <dbReference type="SAM" id="MobiDB-lite"/>
    </source>
</evidence>